<keyword evidence="1" id="KW-0472">Membrane</keyword>
<gene>
    <name evidence="2" type="ORF">SAMN05660443_0113</name>
</gene>
<evidence type="ECO:0000313" key="2">
    <source>
        <dbReference type="EMBL" id="SFB78593.1"/>
    </source>
</evidence>
<dbReference type="EMBL" id="FOLH01000001">
    <property type="protein sequence ID" value="SFB78593.1"/>
    <property type="molecule type" value="Genomic_DNA"/>
</dbReference>
<keyword evidence="1" id="KW-0812">Transmembrane</keyword>
<feature type="transmembrane region" description="Helical" evidence="1">
    <location>
        <begin position="21"/>
        <end position="43"/>
    </location>
</feature>
<sequence length="79" mass="8641">MNAKLGYYCSLCLLPKVIRNAIKIALVVGIVLNLINQGSALWGAASISWPHFFMNFLVPFCVATYSAVKNELSHRKSGA</sequence>
<feature type="transmembrane region" description="Helical" evidence="1">
    <location>
        <begin position="49"/>
        <end position="68"/>
    </location>
</feature>
<evidence type="ECO:0000256" key="1">
    <source>
        <dbReference type="SAM" id="Phobius"/>
    </source>
</evidence>
<keyword evidence="3" id="KW-1185">Reference proteome</keyword>
<evidence type="ECO:0000313" key="3">
    <source>
        <dbReference type="Proteomes" id="UP000199058"/>
    </source>
</evidence>
<organism evidence="2 3">
    <name type="scientific">Marinospirillum celere</name>
    <dbReference type="NCBI Taxonomy" id="1122252"/>
    <lineage>
        <taxon>Bacteria</taxon>
        <taxon>Pseudomonadati</taxon>
        <taxon>Pseudomonadota</taxon>
        <taxon>Gammaproteobacteria</taxon>
        <taxon>Oceanospirillales</taxon>
        <taxon>Oceanospirillaceae</taxon>
        <taxon>Marinospirillum</taxon>
    </lineage>
</organism>
<proteinExistence type="predicted"/>
<accession>A0A1I1E171</accession>
<keyword evidence="1" id="KW-1133">Transmembrane helix</keyword>
<name>A0A1I1E171_9GAMM</name>
<dbReference type="NCBIfam" id="NF038050">
    <property type="entry name" value="NrtS"/>
    <property type="match status" value="1"/>
</dbReference>
<dbReference type="OrthoDB" id="282896at2"/>
<dbReference type="RefSeq" id="WP_091957664.1">
    <property type="nucleotide sequence ID" value="NZ_FOLH01000001.1"/>
</dbReference>
<reference evidence="2 3" key="1">
    <citation type="submission" date="2016-10" db="EMBL/GenBank/DDBJ databases">
        <authorList>
            <person name="de Groot N.N."/>
        </authorList>
    </citation>
    <scope>NUCLEOTIDE SEQUENCE [LARGE SCALE GENOMIC DNA]</scope>
    <source>
        <strain evidence="2 3">DSM 18438</strain>
    </source>
</reference>
<dbReference type="Proteomes" id="UP000199058">
    <property type="component" value="Unassembled WGS sequence"/>
</dbReference>
<dbReference type="AlphaFoldDB" id="A0A1I1E171"/>
<dbReference type="InterPro" id="IPR047700">
    <property type="entry name" value="NrtS-like"/>
</dbReference>
<protein>
    <submittedName>
        <fullName evidence="2">Uncharacterized protein</fullName>
    </submittedName>
</protein>
<dbReference type="STRING" id="1122252.SAMN05660443_0113"/>